<organism evidence="21 22">
    <name type="scientific">Gilvimarinus japonicus</name>
    <dbReference type="NCBI Taxonomy" id="1796469"/>
    <lineage>
        <taxon>Bacteria</taxon>
        <taxon>Pseudomonadati</taxon>
        <taxon>Pseudomonadota</taxon>
        <taxon>Gammaproteobacteria</taxon>
        <taxon>Cellvibrionales</taxon>
        <taxon>Cellvibrionaceae</taxon>
        <taxon>Gilvimarinus</taxon>
    </lineage>
</organism>
<keyword evidence="14 18" id="KW-0961">Cell wall biogenesis/degradation</keyword>
<dbReference type="Pfam" id="PF25087">
    <property type="entry name" value="GMPPB_C"/>
    <property type="match status" value="1"/>
</dbReference>
<feature type="binding site" evidence="18">
    <location>
        <position position="422"/>
    </location>
    <ligand>
        <name>acetyl-CoA</name>
        <dbReference type="ChEBI" id="CHEBI:57288"/>
    </ligand>
</feature>
<dbReference type="Pfam" id="PF14602">
    <property type="entry name" value="Hexapep_2"/>
    <property type="match status" value="1"/>
</dbReference>
<keyword evidence="22" id="KW-1185">Reference proteome</keyword>
<evidence type="ECO:0000259" key="19">
    <source>
        <dbReference type="Pfam" id="PF12804"/>
    </source>
</evidence>
<comment type="function">
    <text evidence="17 18">Catalyzes the last two sequential reactions in the de novo biosynthetic pathway for UDP-N-acetylglucosamine (UDP-GlcNAc). The C-terminal domain catalyzes the transfer of acetyl group from acetyl coenzyme A to glucosamine-1-phosphate (GlcN-1-P) to produce N-acetylglucosamine-1-phosphate (GlcNAc-1-P), which is converted into UDP-GlcNAc by the transfer of uridine 5-monophosphate (from uridine 5-triphosphate), a reaction catalyzed by the N-terminal domain.</text>
</comment>
<dbReference type="InterPro" id="IPR025877">
    <property type="entry name" value="MobA-like_NTP_Trfase"/>
</dbReference>
<dbReference type="Pfam" id="PF12804">
    <property type="entry name" value="NTP_transf_3"/>
    <property type="match status" value="1"/>
</dbReference>
<evidence type="ECO:0000256" key="17">
    <source>
        <dbReference type="ARBA" id="ARBA00049628"/>
    </source>
</evidence>
<comment type="catalytic activity">
    <reaction evidence="15 18">
        <text>alpha-D-glucosamine 1-phosphate + acetyl-CoA = N-acetyl-alpha-D-glucosamine 1-phosphate + CoA + H(+)</text>
        <dbReference type="Rhea" id="RHEA:13725"/>
        <dbReference type="ChEBI" id="CHEBI:15378"/>
        <dbReference type="ChEBI" id="CHEBI:57287"/>
        <dbReference type="ChEBI" id="CHEBI:57288"/>
        <dbReference type="ChEBI" id="CHEBI:57776"/>
        <dbReference type="ChEBI" id="CHEBI:58516"/>
        <dbReference type="EC" id="2.3.1.157"/>
    </reaction>
</comment>
<feature type="region of interest" description="Linker" evidence="18">
    <location>
        <begin position="229"/>
        <end position="249"/>
    </location>
</feature>
<comment type="pathway">
    <text evidence="18">Nucleotide-sugar biosynthesis; UDP-N-acetyl-alpha-D-glucosamine biosynthesis; UDP-N-acetyl-alpha-D-glucosamine from N-acetyl-alpha-D-glucosamine 1-phosphate: step 1/1.</text>
</comment>
<feature type="binding site" evidence="18">
    <location>
        <position position="404"/>
    </location>
    <ligand>
        <name>acetyl-CoA</name>
        <dbReference type="ChEBI" id="CHEBI:57288"/>
    </ligand>
</feature>
<dbReference type="SUPFAM" id="SSF53448">
    <property type="entry name" value="Nucleotide-diphospho-sugar transferases"/>
    <property type="match status" value="1"/>
</dbReference>
<dbReference type="Gene3D" id="2.160.10.10">
    <property type="entry name" value="Hexapeptide repeat proteins"/>
    <property type="match status" value="1"/>
</dbReference>
<feature type="binding site" evidence="18">
    <location>
        <position position="226"/>
    </location>
    <ligand>
        <name>UDP-N-acetyl-alpha-D-glucosamine</name>
        <dbReference type="ChEBI" id="CHEBI:57705"/>
    </ligand>
</feature>
<evidence type="ECO:0000256" key="16">
    <source>
        <dbReference type="ARBA" id="ARBA00048493"/>
    </source>
</evidence>
<dbReference type="SUPFAM" id="SSF51161">
    <property type="entry name" value="Trimeric LpxA-like enzymes"/>
    <property type="match status" value="1"/>
</dbReference>
<feature type="binding site" evidence="18">
    <location>
        <position position="21"/>
    </location>
    <ligand>
        <name>UDP-N-acetyl-alpha-D-glucosamine</name>
        <dbReference type="ChEBI" id="CHEBI:57705"/>
    </ligand>
</feature>
<evidence type="ECO:0000256" key="4">
    <source>
        <dbReference type="ARBA" id="ARBA00022490"/>
    </source>
</evidence>
<comment type="caution">
    <text evidence="21">The sequence shown here is derived from an EMBL/GenBank/DDBJ whole genome shotgun (WGS) entry which is preliminary data.</text>
</comment>
<dbReference type="InterPro" id="IPR001451">
    <property type="entry name" value="Hexapep"/>
</dbReference>
<keyword evidence="12 18" id="KW-0511">Multifunctional enzyme</keyword>
<evidence type="ECO:0000259" key="20">
    <source>
        <dbReference type="Pfam" id="PF25087"/>
    </source>
</evidence>
<feature type="binding site" evidence="18">
    <location>
        <begin position="79"/>
        <end position="80"/>
    </location>
    <ligand>
        <name>UDP-N-acetyl-alpha-D-glucosamine</name>
        <dbReference type="ChEBI" id="CHEBI:57705"/>
    </ligand>
</feature>
<feature type="domain" description="Mannose-1-phosphate guanyltransferase C-terminal" evidence="20">
    <location>
        <begin position="265"/>
        <end position="343"/>
    </location>
</feature>
<dbReference type="Gene3D" id="3.90.550.10">
    <property type="entry name" value="Spore Coat Polysaccharide Biosynthesis Protein SpsA, Chain A"/>
    <property type="match status" value="1"/>
</dbReference>
<comment type="similarity">
    <text evidence="3 18">In the N-terminal section; belongs to the N-acetylglucosamine-1-phosphate uridyltransferase family.</text>
</comment>
<sequence length="456" mass="48190">MLDVVILAAGKGTRMNSNRPKVLHSIAGKPMLHHVIDSVDALNANAIQKLVVVGHGAEQVITSVADRDCQCVTQTEQLGTGHAVMQALPALRPDALVLILYADVPLISADSLQALMASAVDGAMGLMTVELPNPSGYGRILRNDGGDVLAIVEEKDATPEQKTITEVNTGIMAVPAAKLTEWLPELSNDNAQGEYYLTDIIAKARADGTAINVYQSPSVEEVEGVNNRRQQAKLERLYQQRQAEALLDRGVYLADPGRFDCRGTLVAGRDVEIDINVIIEGSVELGDNVKIGANCHIKDSAIASNTEIKANSVLESAVVADACVIGPFARLRPGTILHSGAKVGNFVEVKKAVIGEGSKVNHLSYIGDCEMGARVNVGAGTITCNYDGINKFKTAIGDDVFVGSNSALVAPVTLGNSATVGAGSVVTHDVKANELTVARARQRAIAGWQRPVKLPK</sequence>
<reference evidence="22" key="1">
    <citation type="journal article" date="2019" name="Int. J. Syst. Evol. Microbiol.">
        <title>The Global Catalogue of Microorganisms (GCM) 10K type strain sequencing project: providing services to taxonomists for standard genome sequencing and annotation.</title>
        <authorList>
            <consortium name="The Broad Institute Genomics Platform"/>
            <consortium name="The Broad Institute Genome Sequencing Center for Infectious Disease"/>
            <person name="Wu L."/>
            <person name="Ma J."/>
        </authorList>
    </citation>
    <scope>NUCLEOTIDE SEQUENCE [LARGE SCALE GENOMIC DNA]</scope>
    <source>
        <strain evidence="22">KCTC 52141</strain>
    </source>
</reference>
<dbReference type="GO" id="GO:0019134">
    <property type="term" value="F:glucosamine-1-phosphate N-acetyltransferase activity"/>
    <property type="evidence" value="ECO:0007669"/>
    <property type="project" value="UniProtKB-EC"/>
</dbReference>
<keyword evidence="8 18" id="KW-0677">Repeat</keyword>
<keyword evidence="10 18" id="KW-0133">Cell shape</keyword>
<evidence type="ECO:0000256" key="2">
    <source>
        <dbReference type="ARBA" id="ARBA00007707"/>
    </source>
</evidence>
<evidence type="ECO:0000256" key="5">
    <source>
        <dbReference type="ARBA" id="ARBA00022679"/>
    </source>
</evidence>
<evidence type="ECO:0000313" key="22">
    <source>
        <dbReference type="Proteomes" id="UP001595548"/>
    </source>
</evidence>
<evidence type="ECO:0000256" key="13">
    <source>
        <dbReference type="ARBA" id="ARBA00023315"/>
    </source>
</evidence>
<evidence type="ECO:0000256" key="8">
    <source>
        <dbReference type="ARBA" id="ARBA00022737"/>
    </source>
</evidence>
<dbReference type="GO" id="GO:0003977">
    <property type="term" value="F:UDP-N-acetylglucosamine diphosphorylase activity"/>
    <property type="evidence" value="ECO:0007669"/>
    <property type="project" value="UniProtKB-EC"/>
</dbReference>
<dbReference type="NCBIfam" id="TIGR01173">
    <property type="entry name" value="glmU"/>
    <property type="match status" value="1"/>
</dbReference>
<keyword evidence="13 18" id="KW-0012">Acyltransferase</keyword>
<keyword evidence="5 18" id="KW-0808">Transferase</keyword>
<feature type="binding site" evidence="18">
    <location>
        <begin position="7"/>
        <end position="10"/>
    </location>
    <ligand>
        <name>UDP-N-acetyl-alpha-D-glucosamine</name>
        <dbReference type="ChEBI" id="CHEBI:57705"/>
    </ligand>
</feature>
<dbReference type="PANTHER" id="PTHR43584:SF3">
    <property type="entry name" value="BIFUNCTIONAL PROTEIN GLMU"/>
    <property type="match status" value="1"/>
</dbReference>
<feature type="binding site" evidence="18">
    <location>
        <position position="226"/>
    </location>
    <ligand>
        <name>Mg(2+)</name>
        <dbReference type="ChEBI" id="CHEBI:18420"/>
    </ligand>
</feature>
<feature type="binding site" evidence="18">
    <location>
        <position position="103"/>
    </location>
    <ligand>
        <name>Mg(2+)</name>
        <dbReference type="ChEBI" id="CHEBI:18420"/>
    </ligand>
</feature>
<evidence type="ECO:0000256" key="15">
    <source>
        <dbReference type="ARBA" id="ARBA00048247"/>
    </source>
</evidence>
<comment type="caution">
    <text evidence="18">Lacks conserved residue(s) required for the propagation of feature annotation.</text>
</comment>
<evidence type="ECO:0000256" key="14">
    <source>
        <dbReference type="ARBA" id="ARBA00023316"/>
    </source>
</evidence>
<dbReference type="EC" id="2.7.7.23" evidence="18"/>
<gene>
    <name evidence="18 21" type="primary">glmU</name>
    <name evidence="21" type="ORF">ACFOEB_03105</name>
</gene>
<evidence type="ECO:0000256" key="18">
    <source>
        <dbReference type="HAMAP-Rule" id="MF_01631"/>
    </source>
</evidence>
<keyword evidence="7 18" id="KW-0479">Metal-binding</keyword>
<feature type="binding site" evidence="18">
    <location>
        <position position="138"/>
    </location>
    <ligand>
        <name>UDP-N-acetyl-alpha-D-glucosamine</name>
        <dbReference type="ChEBI" id="CHEBI:57705"/>
    </ligand>
</feature>
<comment type="catalytic activity">
    <reaction evidence="16 18">
        <text>N-acetyl-alpha-D-glucosamine 1-phosphate + UTP + H(+) = UDP-N-acetyl-alpha-D-glucosamine + diphosphate</text>
        <dbReference type="Rhea" id="RHEA:13509"/>
        <dbReference type="ChEBI" id="CHEBI:15378"/>
        <dbReference type="ChEBI" id="CHEBI:33019"/>
        <dbReference type="ChEBI" id="CHEBI:46398"/>
        <dbReference type="ChEBI" id="CHEBI:57705"/>
        <dbReference type="ChEBI" id="CHEBI:57776"/>
        <dbReference type="EC" id="2.7.7.23"/>
    </reaction>
</comment>
<dbReference type="InterPro" id="IPR011004">
    <property type="entry name" value="Trimer_LpxA-like_sf"/>
</dbReference>
<dbReference type="InterPro" id="IPR005882">
    <property type="entry name" value="Bifunctional_GlmU"/>
</dbReference>
<dbReference type="InterPro" id="IPR029044">
    <property type="entry name" value="Nucleotide-diphossugar_trans"/>
</dbReference>
<feature type="active site" description="Proton acceptor" evidence="18">
    <location>
        <position position="362"/>
    </location>
</feature>
<feature type="binding site" evidence="18">
    <location>
        <position position="332"/>
    </location>
    <ligand>
        <name>UDP-N-acetyl-alpha-D-glucosamine</name>
        <dbReference type="ChEBI" id="CHEBI:57705"/>
    </ligand>
</feature>
<comment type="pathway">
    <text evidence="18">Bacterial outer membrane biogenesis; LPS lipid A biosynthesis.</text>
</comment>
<dbReference type="InterPro" id="IPR038009">
    <property type="entry name" value="GlmU_C_LbH"/>
</dbReference>
<keyword evidence="9 18" id="KW-0460">Magnesium</keyword>
<evidence type="ECO:0000256" key="3">
    <source>
        <dbReference type="ARBA" id="ARBA00007947"/>
    </source>
</evidence>
<name>A0ABV7HNG8_9GAMM</name>
<evidence type="ECO:0000256" key="1">
    <source>
        <dbReference type="ARBA" id="ARBA00004496"/>
    </source>
</evidence>
<proteinExistence type="inferred from homology"/>
<keyword evidence="4 18" id="KW-0963">Cytoplasm</keyword>
<evidence type="ECO:0000313" key="21">
    <source>
        <dbReference type="EMBL" id="MFC3154176.1"/>
    </source>
</evidence>
<feature type="binding site" evidence="18">
    <location>
        <position position="153"/>
    </location>
    <ligand>
        <name>UDP-N-acetyl-alpha-D-glucosamine</name>
        <dbReference type="ChEBI" id="CHEBI:57705"/>
    </ligand>
</feature>
<dbReference type="PROSITE" id="PS00101">
    <property type="entry name" value="HEXAPEP_TRANSFERASES"/>
    <property type="match status" value="1"/>
</dbReference>
<feature type="region of interest" description="Pyrophosphorylase" evidence="18">
    <location>
        <begin position="1"/>
        <end position="228"/>
    </location>
</feature>
<comment type="cofactor">
    <cofactor evidence="18">
        <name>Mg(2+)</name>
        <dbReference type="ChEBI" id="CHEBI:18420"/>
    </cofactor>
    <text evidence="18">Binds 1 Mg(2+) ion per subunit.</text>
</comment>
<feature type="domain" description="MobA-like NTP transferase" evidence="19">
    <location>
        <begin position="4"/>
        <end position="120"/>
    </location>
</feature>
<keyword evidence="11 18" id="KW-0573">Peptidoglycan synthesis</keyword>
<dbReference type="InterPro" id="IPR018357">
    <property type="entry name" value="Hexapep_transf_CS"/>
</dbReference>
<comment type="subcellular location">
    <subcellularLocation>
        <location evidence="1 18">Cytoplasm</location>
    </subcellularLocation>
</comment>
<evidence type="ECO:0000256" key="6">
    <source>
        <dbReference type="ARBA" id="ARBA00022695"/>
    </source>
</evidence>
<feature type="binding site" evidence="18">
    <location>
        <position position="365"/>
    </location>
    <ligand>
        <name>UDP-N-acetyl-alpha-D-glucosamine</name>
        <dbReference type="ChEBI" id="CHEBI:57705"/>
    </ligand>
</feature>
<comment type="similarity">
    <text evidence="2 18">In the C-terminal section; belongs to the transferase hexapeptide repeat family.</text>
</comment>
<comment type="subunit">
    <text evidence="18">Homotrimer.</text>
</comment>
<dbReference type="RefSeq" id="WP_339616937.1">
    <property type="nucleotide sequence ID" value="NZ_AP031500.1"/>
</dbReference>
<feature type="binding site" evidence="18">
    <location>
        <begin position="385"/>
        <end position="386"/>
    </location>
    <ligand>
        <name>acetyl-CoA</name>
        <dbReference type="ChEBI" id="CHEBI:57288"/>
    </ligand>
</feature>
<feature type="binding site" evidence="18">
    <location>
        <position position="379"/>
    </location>
    <ligand>
        <name>acetyl-CoA</name>
        <dbReference type="ChEBI" id="CHEBI:57288"/>
    </ligand>
</feature>
<feature type="binding site" evidence="18">
    <location>
        <position position="439"/>
    </location>
    <ligand>
        <name>acetyl-CoA</name>
        <dbReference type="ChEBI" id="CHEBI:57288"/>
    </ligand>
</feature>
<protein>
    <recommendedName>
        <fullName evidence="18">Bifunctional protein GlmU</fullName>
    </recommendedName>
    <domain>
        <recommendedName>
            <fullName evidence="18">UDP-N-acetylglucosamine pyrophosphorylase</fullName>
            <ecNumber evidence="18">2.7.7.23</ecNumber>
        </recommendedName>
        <alternativeName>
            <fullName evidence="18">N-acetylglucosamine-1-phosphate uridyltransferase</fullName>
        </alternativeName>
    </domain>
    <domain>
        <recommendedName>
            <fullName evidence="18">Glucosamine-1-phosphate N-acetyltransferase</fullName>
            <ecNumber evidence="18">2.3.1.157</ecNumber>
        </recommendedName>
    </domain>
</protein>
<evidence type="ECO:0000256" key="11">
    <source>
        <dbReference type="ARBA" id="ARBA00022984"/>
    </source>
</evidence>
<keyword evidence="6 18" id="KW-0548">Nucleotidyltransferase</keyword>
<dbReference type="HAMAP" id="MF_01631">
    <property type="entry name" value="GlmU"/>
    <property type="match status" value="1"/>
</dbReference>
<dbReference type="PANTHER" id="PTHR43584">
    <property type="entry name" value="NUCLEOTIDYL TRANSFERASE"/>
    <property type="match status" value="1"/>
</dbReference>
<feature type="binding site" evidence="18">
    <location>
        <position position="74"/>
    </location>
    <ligand>
        <name>UDP-N-acetyl-alpha-D-glucosamine</name>
        <dbReference type="ChEBI" id="CHEBI:57705"/>
    </ligand>
</feature>
<evidence type="ECO:0000256" key="7">
    <source>
        <dbReference type="ARBA" id="ARBA00022723"/>
    </source>
</evidence>
<evidence type="ECO:0000256" key="10">
    <source>
        <dbReference type="ARBA" id="ARBA00022960"/>
    </source>
</evidence>
<dbReference type="CDD" id="cd03353">
    <property type="entry name" value="LbH_GlmU_C"/>
    <property type="match status" value="1"/>
</dbReference>
<dbReference type="EC" id="2.3.1.157" evidence="18"/>
<evidence type="ECO:0000256" key="12">
    <source>
        <dbReference type="ARBA" id="ARBA00023268"/>
    </source>
</evidence>
<feature type="binding site" evidence="18">
    <location>
        <position position="350"/>
    </location>
    <ligand>
        <name>UDP-N-acetyl-alpha-D-glucosamine</name>
        <dbReference type="ChEBI" id="CHEBI:57705"/>
    </ligand>
</feature>
<accession>A0ABV7HNG8</accession>
<feature type="binding site" evidence="18">
    <location>
        <position position="376"/>
    </location>
    <ligand>
        <name>UDP-N-acetyl-alpha-D-glucosamine</name>
        <dbReference type="ChEBI" id="CHEBI:57705"/>
    </ligand>
</feature>
<dbReference type="Proteomes" id="UP001595548">
    <property type="component" value="Unassembled WGS sequence"/>
</dbReference>
<evidence type="ECO:0000256" key="9">
    <source>
        <dbReference type="ARBA" id="ARBA00022842"/>
    </source>
</evidence>
<dbReference type="InterPro" id="IPR050065">
    <property type="entry name" value="GlmU-like"/>
</dbReference>
<dbReference type="CDD" id="cd02540">
    <property type="entry name" value="GT2_GlmU_N_bac"/>
    <property type="match status" value="1"/>
</dbReference>
<dbReference type="InterPro" id="IPR056729">
    <property type="entry name" value="GMPPB_C"/>
</dbReference>
<dbReference type="EMBL" id="JBHRTL010000004">
    <property type="protein sequence ID" value="MFC3154176.1"/>
    <property type="molecule type" value="Genomic_DNA"/>
</dbReference>
<feature type="region of interest" description="N-acetyltransferase" evidence="18">
    <location>
        <begin position="250"/>
        <end position="456"/>
    </location>
</feature>
<comment type="pathway">
    <text evidence="18">Nucleotide-sugar biosynthesis; UDP-N-acetyl-alpha-D-glucosamine biosynthesis; N-acetyl-alpha-D-glucosamine 1-phosphate from alpha-D-glucosamine 6-phosphate (route II): step 2/2.</text>
</comment>
<feature type="binding site" evidence="18">
    <location>
        <position position="168"/>
    </location>
    <ligand>
        <name>UDP-N-acetyl-alpha-D-glucosamine</name>
        <dbReference type="ChEBI" id="CHEBI:57705"/>
    </ligand>
</feature>